<evidence type="ECO:0000256" key="2">
    <source>
        <dbReference type="ARBA" id="ARBA00012848"/>
    </source>
</evidence>
<keyword evidence="5 8" id="KW-0520">NAD</keyword>
<sequence length="262" mass="27747">MSISRPAVLISGAAQGIGRAIAVQLATDGMNVAIADLPFQEAKALELKLELESKYGVHAIWVELDVASREQTKAAIEATERAFGRFDIIVNNAGIAQVDSVVNHTEEAARKIYDINVLGTLWGIQEAAKKFKANKTPGKIICACSIASHKGMPYLGVYSSTKFAVKGLVQAAAQELATDKITVNGYCPGIVLTPMWDLIDRKICEASGEPVGTALKKSIEGIALGRGQEPEDVAGLVSFLASDKSNYITGQAIVSDGGIVYP</sequence>
<keyword evidence="3" id="KW-0521">NADP</keyword>
<evidence type="ECO:0000256" key="6">
    <source>
        <dbReference type="ARBA" id="ARBA00047315"/>
    </source>
</evidence>
<dbReference type="PRINTS" id="PR00080">
    <property type="entry name" value="SDRFAMILY"/>
</dbReference>
<dbReference type="GeneID" id="30149778"/>
<keyword evidence="4" id="KW-0560">Oxidoreductase</keyword>
<dbReference type="InterPro" id="IPR014007">
    <property type="entry name" value="23BDH"/>
</dbReference>
<dbReference type="InterPro" id="IPR036291">
    <property type="entry name" value="NAD(P)-bd_dom_sf"/>
</dbReference>
<dbReference type="NCBIfam" id="TIGR02415">
    <property type="entry name" value="23BDH"/>
    <property type="match status" value="1"/>
</dbReference>
<dbReference type="PRINTS" id="PR00081">
    <property type="entry name" value="GDHRDH"/>
</dbReference>
<dbReference type="GO" id="GO:0045150">
    <property type="term" value="P:acetoin catabolic process"/>
    <property type="evidence" value="ECO:0007669"/>
    <property type="project" value="InterPro"/>
</dbReference>
<accession>A0A1E3QMY3</accession>
<feature type="binding site" evidence="8">
    <location>
        <position position="158"/>
    </location>
    <ligand>
        <name>NAD(+)</name>
        <dbReference type="ChEBI" id="CHEBI:57540"/>
    </ligand>
</feature>
<feature type="binding site" evidence="8">
    <location>
        <begin position="188"/>
        <end position="193"/>
    </location>
    <ligand>
        <name>NAD(+)</name>
        <dbReference type="ChEBI" id="CHEBI:57540"/>
    </ligand>
</feature>
<dbReference type="InterPro" id="IPR020904">
    <property type="entry name" value="Sc_DH/Rdtase_CS"/>
</dbReference>
<dbReference type="SUPFAM" id="SSF51735">
    <property type="entry name" value="NAD(P)-binding Rossmann-fold domains"/>
    <property type="match status" value="1"/>
</dbReference>
<feature type="binding site" evidence="8">
    <location>
        <position position="92"/>
    </location>
    <ligand>
        <name>NAD(+)</name>
        <dbReference type="ChEBI" id="CHEBI:57540"/>
    </ligand>
</feature>
<evidence type="ECO:0000256" key="1">
    <source>
        <dbReference type="ARBA" id="ARBA00006484"/>
    </source>
</evidence>
<dbReference type="Proteomes" id="UP000094336">
    <property type="component" value="Unassembled WGS sequence"/>
</dbReference>
<feature type="binding site" evidence="8">
    <location>
        <position position="36"/>
    </location>
    <ligand>
        <name>NAD(+)</name>
        <dbReference type="ChEBI" id="CHEBI:57540"/>
    </ligand>
</feature>
<dbReference type="GO" id="GO:0048038">
    <property type="term" value="F:quinone binding"/>
    <property type="evidence" value="ECO:0007669"/>
    <property type="project" value="TreeGrafter"/>
</dbReference>
<dbReference type="Pfam" id="PF13561">
    <property type="entry name" value="adh_short_C2"/>
    <property type="match status" value="1"/>
</dbReference>
<protein>
    <recommendedName>
        <fullName evidence="2">diacetyl reductase [(S)-acetoin forming]</fullName>
        <ecNumber evidence="2">1.1.1.304</ecNumber>
    </recommendedName>
</protein>
<dbReference type="EC" id="1.1.1.304" evidence="2"/>
<dbReference type="Gene3D" id="3.40.50.720">
    <property type="entry name" value="NAD(P)-binding Rossmann-like Domain"/>
    <property type="match status" value="1"/>
</dbReference>
<evidence type="ECO:0000313" key="9">
    <source>
        <dbReference type="EMBL" id="ODQ78452.1"/>
    </source>
</evidence>
<dbReference type="PANTHER" id="PTHR42760:SF121">
    <property type="entry name" value="3-OXOACYL-(ACYL-CARRIER-PROTEIN) REDUCTASE"/>
    <property type="match status" value="1"/>
</dbReference>
<gene>
    <name evidence="9" type="ORF">BABINDRAFT_39396</name>
</gene>
<keyword evidence="10" id="KW-1185">Reference proteome</keyword>
<reference evidence="10" key="1">
    <citation type="submission" date="2016-05" db="EMBL/GenBank/DDBJ databases">
        <title>Comparative genomics of biotechnologically important yeasts.</title>
        <authorList>
            <consortium name="DOE Joint Genome Institute"/>
            <person name="Riley R."/>
            <person name="Haridas S."/>
            <person name="Wolfe K.H."/>
            <person name="Lopes M.R."/>
            <person name="Hittinger C.T."/>
            <person name="Goker M."/>
            <person name="Salamov A."/>
            <person name="Wisecaver J."/>
            <person name="Long T.M."/>
            <person name="Aerts A.L."/>
            <person name="Barry K."/>
            <person name="Choi C."/>
            <person name="Clum A."/>
            <person name="Coughlan A.Y."/>
            <person name="Deshpande S."/>
            <person name="Douglass A.P."/>
            <person name="Hanson S.J."/>
            <person name="Klenk H.-P."/>
            <person name="Labutti K."/>
            <person name="Lapidus A."/>
            <person name="Lindquist E."/>
            <person name="Lipzen A."/>
            <person name="Meier-Kolthoff J.P."/>
            <person name="Ohm R.A."/>
            <person name="Otillar R.P."/>
            <person name="Pangilinan J."/>
            <person name="Peng Y."/>
            <person name="Rokas A."/>
            <person name="Rosa C.A."/>
            <person name="Scheuner C."/>
            <person name="Sibirny A.A."/>
            <person name="Slot J.C."/>
            <person name="Stielow J.B."/>
            <person name="Sun H."/>
            <person name="Kurtzman C.P."/>
            <person name="Blackwell M."/>
            <person name="Grigoriev I.V."/>
            <person name="Jeffries T.W."/>
        </authorList>
    </citation>
    <scope>NUCLEOTIDE SEQUENCE [LARGE SCALE GENOMIC DNA]</scope>
    <source>
        <strain evidence="10">NRRL Y-12698</strain>
    </source>
</reference>
<evidence type="ECO:0000256" key="5">
    <source>
        <dbReference type="ARBA" id="ARBA00023027"/>
    </source>
</evidence>
<dbReference type="GO" id="GO:0006633">
    <property type="term" value="P:fatty acid biosynthetic process"/>
    <property type="evidence" value="ECO:0007669"/>
    <property type="project" value="TreeGrafter"/>
</dbReference>
<dbReference type="STRING" id="984486.A0A1E3QMY3"/>
<name>A0A1E3QMY3_9ASCO</name>
<dbReference type="PROSITE" id="PS00061">
    <property type="entry name" value="ADH_SHORT"/>
    <property type="match status" value="1"/>
</dbReference>
<dbReference type="AlphaFoldDB" id="A0A1E3QMY3"/>
<feature type="active site" description="Proton acceptor" evidence="7">
    <location>
        <position position="158"/>
    </location>
</feature>
<evidence type="ECO:0000256" key="8">
    <source>
        <dbReference type="PIRSR" id="PIRSR614007-2"/>
    </source>
</evidence>
<dbReference type="FunFam" id="3.40.50.720:FF:000084">
    <property type="entry name" value="Short-chain dehydrogenase reductase"/>
    <property type="match status" value="1"/>
</dbReference>
<dbReference type="RefSeq" id="XP_018983780.1">
    <property type="nucleotide sequence ID" value="XM_019131925.1"/>
</dbReference>
<feature type="binding site" evidence="8">
    <location>
        <position position="162"/>
    </location>
    <ligand>
        <name>NAD(+)</name>
        <dbReference type="ChEBI" id="CHEBI:57540"/>
    </ligand>
</feature>
<dbReference type="EMBL" id="KV454435">
    <property type="protein sequence ID" value="ODQ78452.1"/>
    <property type="molecule type" value="Genomic_DNA"/>
</dbReference>
<feature type="binding site" evidence="8">
    <location>
        <begin position="15"/>
        <end position="17"/>
    </location>
    <ligand>
        <name>NAD(+)</name>
        <dbReference type="ChEBI" id="CHEBI:57540"/>
    </ligand>
</feature>
<evidence type="ECO:0000256" key="7">
    <source>
        <dbReference type="PIRSR" id="PIRSR614007-1"/>
    </source>
</evidence>
<evidence type="ECO:0000256" key="3">
    <source>
        <dbReference type="ARBA" id="ARBA00022857"/>
    </source>
</evidence>
<organism evidence="9 10">
    <name type="scientific">Babjeviella inositovora NRRL Y-12698</name>
    <dbReference type="NCBI Taxonomy" id="984486"/>
    <lineage>
        <taxon>Eukaryota</taxon>
        <taxon>Fungi</taxon>
        <taxon>Dikarya</taxon>
        <taxon>Ascomycota</taxon>
        <taxon>Saccharomycotina</taxon>
        <taxon>Pichiomycetes</taxon>
        <taxon>Serinales incertae sedis</taxon>
        <taxon>Babjeviella</taxon>
    </lineage>
</organism>
<evidence type="ECO:0000256" key="4">
    <source>
        <dbReference type="ARBA" id="ARBA00023002"/>
    </source>
</evidence>
<dbReference type="PANTHER" id="PTHR42760">
    <property type="entry name" value="SHORT-CHAIN DEHYDROGENASES/REDUCTASES FAMILY MEMBER"/>
    <property type="match status" value="1"/>
</dbReference>
<comment type="similarity">
    <text evidence="1">Belongs to the short-chain dehydrogenases/reductases (SDR) family.</text>
</comment>
<dbReference type="OrthoDB" id="47007at2759"/>
<dbReference type="InterPro" id="IPR002347">
    <property type="entry name" value="SDR_fam"/>
</dbReference>
<dbReference type="GO" id="GO:0052588">
    <property type="term" value="F:diacetyl reductase ((S)-acetoin forming) (NAD+) activity"/>
    <property type="evidence" value="ECO:0007669"/>
    <property type="project" value="UniProtKB-EC"/>
</dbReference>
<evidence type="ECO:0000313" key="10">
    <source>
        <dbReference type="Proteomes" id="UP000094336"/>
    </source>
</evidence>
<proteinExistence type="inferred from homology"/>
<feature type="binding site" evidence="8">
    <location>
        <begin position="65"/>
        <end position="66"/>
    </location>
    <ligand>
        <name>NAD(+)</name>
        <dbReference type="ChEBI" id="CHEBI:57540"/>
    </ligand>
</feature>
<comment type="catalytic activity">
    <reaction evidence="6">
        <text>(S)-acetoin + NAD(+) = diacetyl + NADH + H(+)</text>
        <dbReference type="Rhea" id="RHEA:27286"/>
        <dbReference type="ChEBI" id="CHEBI:15378"/>
        <dbReference type="ChEBI" id="CHEBI:15687"/>
        <dbReference type="ChEBI" id="CHEBI:16583"/>
        <dbReference type="ChEBI" id="CHEBI:57540"/>
        <dbReference type="ChEBI" id="CHEBI:57945"/>
        <dbReference type="EC" id="1.1.1.304"/>
    </reaction>
</comment>